<reference evidence="2" key="1">
    <citation type="submission" date="2025-08" db="UniProtKB">
        <authorList>
            <consortium name="Ensembl"/>
        </authorList>
    </citation>
    <scope>IDENTIFICATION</scope>
</reference>
<keyword evidence="1" id="KW-0472">Membrane</keyword>
<dbReference type="Ensembl" id="ENSSVLT00005008941.1">
    <property type="protein sequence ID" value="ENSSVLP00005008031.1"/>
    <property type="gene ID" value="ENSSVLG00005006545.1"/>
</dbReference>
<accession>A0A8D2AXB4</accession>
<evidence type="ECO:0000313" key="2">
    <source>
        <dbReference type="Ensembl" id="ENSSVLP00005008031.1"/>
    </source>
</evidence>
<feature type="transmembrane region" description="Helical" evidence="1">
    <location>
        <begin position="80"/>
        <end position="100"/>
    </location>
</feature>
<dbReference type="Proteomes" id="UP000694564">
    <property type="component" value="Chromosome 7"/>
</dbReference>
<feature type="transmembrane region" description="Helical" evidence="1">
    <location>
        <begin position="49"/>
        <end position="68"/>
    </location>
</feature>
<evidence type="ECO:0000313" key="3">
    <source>
        <dbReference type="Proteomes" id="UP000694564"/>
    </source>
</evidence>
<keyword evidence="1" id="KW-0812">Transmembrane</keyword>
<keyword evidence="3" id="KW-1185">Reference proteome</keyword>
<dbReference type="GeneTree" id="ENSGT00910000147078"/>
<organism evidence="2 3">
    <name type="scientific">Sciurus vulgaris</name>
    <name type="common">Eurasian red squirrel</name>
    <dbReference type="NCBI Taxonomy" id="55149"/>
    <lineage>
        <taxon>Eukaryota</taxon>
        <taxon>Metazoa</taxon>
        <taxon>Chordata</taxon>
        <taxon>Craniata</taxon>
        <taxon>Vertebrata</taxon>
        <taxon>Euteleostomi</taxon>
        <taxon>Mammalia</taxon>
        <taxon>Eutheria</taxon>
        <taxon>Euarchontoglires</taxon>
        <taxon>Glires</taxon>
        <taxon>Rodentia</taxon>
        <taxon>Sciuromorpha</taxon>
        <taxon>Sciuridae</taxon>
        <taxon>Sciurinae</taxon>
        <taxon>Sciurini</taxon>
        <taxon>Sciurus</taxon>
    </lineage>
</organism>
<evidence type="ECO:0000256" key="1">
    <source>
        <dbReference type="SAM" id="Phobius"/>
    </source>
</evidence>
<dbReference type="OrthoDB" id="9643976at2759"/>
<protein>
    <submittedName>
        <fullName evidence="2">Uncharacterized protein</fullName>
    </submittedName>
</protein>
<keyword evidence="1" id="KW-1133">Transmembrane helix</keyword>
<name>A0A8D2AXB4_SCIVU</name>
<sequence length="101" mass="11688">RCRKHPKEFSPNLGTQKKFVQKWKFALLQPTGAKDDLNFLKKVTNGSYYILYFVNTVYHVLCVCCSHLRGTLQFCYESMYFLLASVVGVLYIYSGEILSIC</sequence>
<proteinExistence type="predicted"/>
<reference evidence="2" key="2">
    <citation type="submission" date="2025-09" db="UniProtKB">
        <authorList>
            <consortium name="Ensembl"/>
        </authorList>
    </citation>
    <scope>IDENTIFICATION</scope>
</reference>
<dbReference type="AlphaFoldDB" id="A0A8D2AXB4"/>